<dbReference type="Proteomes" id="UP000032675">
    <property type="component" value="Unassembled WGS sequence"/>
</dbReference>
<evidence type="ECO:0008006" key="3">
    <source>
        <dbReference type="Google" id="ProtNLM"/>
    </source>
</evidence>
<dbReference type="AlphaFoldDB" id="A0A0D6PWV1"/>
<reference evidence="1 2" key="1">
    <citation type="submission" date="2012-11" db="EMBL/GenBank/DDBJ databases">
        <title>Whole genome sequence of Gluconacetobacter europaeus NBRC3261.</title>
        <authorList>
            <person name="Azuma Y."/>
            <person name="Higashiura N."/>
            <person name="Hirakawa H."/>
            <person name="Matsushita K."/>
        </authorList>
    </citation>
    <scope>NUCLEOTIDE SEQUENCE [LARGE SCALE GENOMIC DNA]</scope>
    <source>
        <strain evidence="1 2">NBRC 3261</strain>
    </source>
</reference>
<sequence>MTFSIVAHCARTGQFGVAVVSSSPAVAARCAYARAGVGAVTSQNVTDPRLGPMALDLLERGLTPAECQVVMARVATHAQYRQMTFIDGSGRGAAWSGTGTLGTHAEAFGKDVVSAGNLLANADVPAAIVAAFEKGDASLELGERILLALQAGADAGGEAGPVYSAGMLVVDREQWPLADLRVDWGENPVARLMELWAVWKPQMYDYVQRALHPAQAPSYGVPGDE</sequence>
<dbReference type="InterPro" id="IPR010430">
    <property type="entry name" value="DUF1028"/>
</dbReference>
<dbReference type="Pfam" id="PF06267">
    <property type="entry name" value="DUF1028"/>
    <property type="match status" value="1"/>
</dbReference>
<dbReference type="PANTHER" id="PTHR39328">
    <property type="entry name" value="BLL2871 PROTEIN"/>
    <property type="match status" value="1"/>
</dbReference>
<evidence type="ECO:0000313" key="2">
    <source>
        <dbReference type="Proteomes" id="UP000032675"/>
    </source>
</evidence>
<proteinExistence type="predicted"/>
<organism evidence="1 2">
    <name type="scientific">Komagataeibacter europaeus NBRC 3261</name>
    <dbReference type="NCBI Taxonomy" id="1234669"/>
    <lineage>
        <taxon>Bacteria</taxon>
        <taxon>Pseudomonadati</taxon>
        <taxon>Pseudomonadota</taxon>
        <taxon>Alphaproteobacteria</taxon>
        <taxon>Acetobacterales</taxon>
        <taxon>Acetobacteraceae</taxon>
        <taxon>Komagataeibacter</taxon>
    </lineage>
</organism>
<dbReference type="SUPFAM" id="SSF56235">
    <property type="entry name" value="N-terminal nucleophile aminohydrolases (Ntn hydrolases)"/>
    <property type="match status" value="1"/>
</dbReference>
<dbReference type="RefSeq" id="WP_010507336.1">
    <property type="nucleotide sequence ID" value="NZ_BANI01000016.1"/>
</dbReference>
<name>A0A0D6PWV1_KOMEU</name>
<gene>
    <name evidence="1" type="ORF">Geu3261_0016_002</name>
</gene>
<comment type="caution">
    <text evidence="1">The sequence shown here is derived from an EMBL/GenBank/DDBJ whole genome shotgun (WGS) entry which is preliminary data.</text>
</comment>
<protein>
    <recommendedName>
        <fullName evidence="3">Fimbrial assembly protein FimA</fullName>
    </recommendedName>
</protein>
<dbReference type="PANTHER" id="PTHR39328:SF1">
    <property type="entry name" value="BLL2871 PROTEIN"/>
    <property type="match status" value="1"/>
</dbReference>
<dbReference type="InterPro" id="IPR029055">
    <property type="entry name" value="Ntn_hydrolases_N"/>
</dbReference>
<dbReference type="Gene3D" id="3.60.20.10">
    <property type="entry name" value="Glutamine Phosphoribosylpyrophosphate, subunit 1, domain 1"/>
    <property type="match status" value="1"/>
</dbReference>
<accession>A0A0D6PWV1</accession>
<dbReference type="EMBL" id="BANI01000016">
    <property type="protein sequence ID" value="GAN95230.1"/>
    <property type="molecule type" value="Genomic_DNA"/>
</dbReference>
<evidence type="ECO:0000313" key="1">
    <source>
        <dbReference type="EMBL" id="GAN95230.1"/>
    </source>
</evidence>